<dbReference type="Proteomes" id="UP000198238">
    <property type="component" value="Chromosome"/>
</dbReference>
<dbReference type="Pfam" id="PF13018">
    <property type="entry name" value="ESPR"/>
    <property type="match status" value="1"/>
</dbReference>
<dbReference type="InterPro" id="IPR008638">
    <property type="entry name" value="FhaB/CdiA-like_TPS"/>
</dbReference>
<dbReference type="SUPFAM" id="SSF51126">
    <property type="entry name" value="Pectin lyase-like"/>
    <property type="match status" value="1"/>
</dbReference>
<reference evidence="2 3" key="1">
    <citation type="submission" date="2017-06" db="EMBL/GenBank/DDBJ databases">
        <title>Neisseria chenwenguii sp. nov., isolated from the intestinal contents of Tibetan Plateau Pika in Yushu, Qinghai Province, China.</title>
        <authorList>
            <person name="Zhang G."/>
        </authorList>
    </citation>
    <scope>NUCLEOTIDE SEQUENCE [LARGE SCALE GENOMIC DNA]</scope>
    <source>
        <strain evidence="2 3">10023</strain>
    </source>
</reference>
<sequence length="289" mass="29829">MPCRPNTPAAAGRFSDGTESRIMNRNLYKIIFNPHRNSLMAVPETASAAGRSAGRRTSRRSPRMPNLRLCTAAFFTSAALGSAGFAAAADICTDRSAAAHEQATVLLSANGLPQANIQTPNGAGVSLNRFSRFDVDGRGALFNNSRTDVQTQLGGWIQGNPWLARGEARVIVNQIESANPSLLNGYIEVGGRRAEAVMANPAGISVSGGFINAAGVTLAGGRPVWKDGAIDGFAHSGGIRIGGAGLDTADADCTRILARGVQTDAGIWAKNLTVAVGSRTDAAGGRVGG</sequence>
<dbReference type="InterPro" id="IPR011050">
    <property type="entry name" value="Pectin_lyase_fold/virulence"/>
</dbReference>
<protein>
    <recommendedName>
        <fullName evidence="1">Filamentous haemagglutinin FhaB/tRNA nuclease CdiA-like TPS domain-containing protein</fullName>
    </recommendedName>
</protein>
<dbReference type="InterPro" id="IPR012334">
    <property type="entry name" value="Pectin_lyas_fold"/>
</dbReference>
<dbReference type="KEGG" id="nei:BG910_01535"/>
<evidence type="ECO:0000313" key="2">
    <source>
        <dbReference type="EMBL" id="ASK26601.1"/>
    </source>
</evidence>
<dbReference type="Pfam" id="PF05860">
    <property type="entry name" value="TPS"/>
    <property type="match status" value="1"/>
</dbReference>
<name>A0A220RZE6_9NEIS</name>
<accession>A0A220RZE6</accession>
<dbReference type="AlphaFoldDB" id="A0A220RZE6"/>
<dbReference type="SMART" id="SM00912">
    <property type="entry name" value="Haemagg_act"/>
    <property type="match status" value="1"/>
</dbReference>
<evidence type="ECO:0000259" key="1">
    <source>
        <dbReference type="SMART" id="SM00912"/>
    </source>
</evidence>
<dbReference type="NCBIfam" id="TIGR01901">
    <property type="entry name" value="adhes_NPXG"/>
    <property type="match status" value="1"/>
</dbReference>
<dbReference type="Gene3D" id="2.160.20.10">
    <property type="entry name" value="Single-stranded right-handed beta-helix, Pectin lyase-like"/>
    <property type="match status" value="1"/>
</dbReference>
<proteinExistence type="predicted"/>
<gene>
    <name evidence="2" type="ORF">BG910_01535</name>
</gene>
<dbReference type="InterPro" id="IPR024973">
    <property type="entry name" value="ESPR"/>
</dbReference>
<feature type="domain" description="Filamentous haemagglutinin FhaB/tRNA nuclease CdiA-like TPS" evidence="1">
    <location>
        <begin position="109"/>
        <end position="228"/>
    </location>
</feature>
<evidence type="ECO:0000313" key="3">
    <source>
        <dbReference type="Proteomes" id="UP000198238"/>
    </source>
</evidence>
<dbReference type="EMBL" id="CP022278">
    <property type="protein sequence ID" value="ASK26601.1"/>
    <property type="molecule type" value="Genomic_DNA"/>
</dbReference>
<keyword evidence="3" id="KW-1185">Reference proteome</keyword>
<organism evidence="2 3">
    <name type="scientific">Neisseria chenwenguii</name>
    <dbReference type="NCBI Taxonomy" id="1853278"/>
    <lineage>
        <taxon>Bacteria</taxon>
        <taxon>Pseudomonadati</taxon>
        <taxon>Pseudomonadota</taxon>
        <taxon>Betaproteobacteria</taxon>
        <taxon>Neisseriales</taxon>
        <taxon>Neisseriaceae</taxon>
        <taxon>Neisseria</taxon>
    </lineage>
</organism>